<dbReference type="AlphaFoldDB" id="A0A7V5M024"/>
<sequence length="143" mass="15642">MKGKVIKYGDNINTDEIIPAIYLVTSDPEELGKHCMEGIDKEFVRKVKQFPIVVAGKNFGCGSSREHAPLALKGAGVKCVVAFSFARIFFRNAINVGLPIVESKSCVEGCQDGDLLEIDTDTGVIKNITKNQTFSISPYPEFI</sequence>
<comment type="similarity">
    <text evidence="1">Belongs to the LeuD family. LeuD type 2 subfamily.</text>
</comment>
<dbReference type="NCBIfam" id="TIGR02087">
    <property type="entry name" value="LEUD_arch"/>
    <property type="match status" value="1"/>
</dbReference>
<dbReference type="HAMAP" id="MF_01032">
    <property type="entry name" value="LeuD_type2"/>
    <property type="match status" value="1"/>
</dbReference>
<dbReference type="GO" id="GO:0016836">
    <property type="term" value="F:hydro-lyase activity"/>
    <property type="evidence" value="ECO:0007669"/>
    <property type="project" value="InterPro"/>
</dbReference>
<dbReference type="CDD" id="cd01577">
    <property type="entry name" value="IPMI_Swivel"/>
    <property type="match status" value="1"/>
</dbReference>
<reference evidence="4" key="1">
    <citation type="journal article" date="2020" name="mSystems">
        <title>Genome- and Community-Level Interaction Insights into Carbon Utilization and Element Cycling Functions of Hydrothermarchaeota in Hydrothermal Sediment.</title>
        <authorList>
            <person name="Zhou Z."/>
            <person name="Liu Y."/>
            <person name="Xu W."/>
            <person name="Pan J."/>
            <person name="Luo Z.H."/>
            <person name="Li M."/>
        </authorList>
    </citation>
    <scope>NUCLEOTIDE SEQUENCE [LARGE SCALE GENOMIC DNA]</scope>
    <source>
        <strain evidence="4">HyVt-92</strain>
    </source>
</reference>
<keyword evidence="2" id="KW-0456">Lyase</keyword>
<name>A0A7V5M024_UNCAE</name>
<evidence type="ECO:0000256" key="1">
    <source>
        <dbReference type="ARBA" id="ARBA00009869"/>
    </source>
</evidence>
<feature type="domain" description="Aconitase A/isopropylmalate dehydratase small subunit swivel" evidence="3">
    <location>
        <begin position="36"/>
        <end position="98"/>
    </location>
</feature>
<dbReference type="PANTHER" id="PTHR43345:SF2">
    <property type="entry name" value="3-ISOPROPYLMALATE DEHYDRATASE SMALL SUBUNIT 1"/>
    <property type="match status" value="1"/>
</dbReference>
<dbReference type="InterPro" id="IPR011827">
    <property type="entry name" value="LeuD_type2/HacB/DmdB"/>
</dbReference>
<dbReference type="InterPro" id="IPR000573">
    <property type="entry name" value="AconitaseA/IPMdHydase_ssu_swvl"/>
</dbReference>
<dbReference type="SUPFAM" id="SSF52016">
    <property type="entry name" value="LeuD/IlvD-like"/>
    <property type="match status" value="1"/>
</dbReference>
<dbReference type="InterPro" id="IPR015928">
    <property type="entry name" value="Aconitase/3IPM_dehydase_swvl"/>
</dbReference>
<evidence type="ECO:0000313" key="4">
    <source>
        <dbReference type="EMBL" id="HHF98354.1"/>
    </source>
</evidence>
<comment type="caution">
    <text evidence="4">The sequence shown here is derived from an EMBL/GenBank/DDBJ whole genome shotgun (WGS) entry which is preliminary data.</text>
</comment>
<evidence type="ECO:0000259" key="3">
    <source>
        <dbReference type="Pfam" id="PF00694"/>
    </source>
</evidence>
<protein>
    <submittedName>
        <fullName evidence="4">3-isopropylmalate dehydratase small subunit</fullName>
    </submittedName>
</protein>
<proteinExistence type="inferred from homology"/>
<dbReference type="EMBL" id="DRTT01000078">
    <property type="protein sequence ID" value="HHF98354.1"/>
    <property type="molecule type" value="Genomic_DNA"/>
</dbReference>
<dbReference type="PANTHER" id="PTHR43345">
    <property type="entry name" value="3-ISOPROPYLMALATE DEHYDRATASE SMALL SUBUNIT 2-RELATED-RELATED"/>
    <property type="match status" value="1"/>
</dbReference>
<gene>
    <name evidence="4" type="ORF">ENL39_02580</name>
</gene>
<evidence type="ECO:0000256" key="2">
    <source>
        <dbReference type="ARBA" id="ARBA00023239"/>
    </source>
</evidence>
<dbReference type="InterPro" id="IPR033940">
    <property type="entry name" value="IPMI_Swivel"/>
</dbReference>
<dbReference type="Pfam" id="PF00694">
    <property type="entry name" value="Aconitase_C"/>
    <property type="match status" value="1"/>
</dbReference>
<dbReference type="Gene3D" id="3.20.19.10">
    <property type="entry name" value="Aconitase, domain 4"/>
    <property type="match status" value="1"/>
</dbReference>
<organism evidence="4">
    <name type="scientific">Aerophobetes bacterium</name>
    <dbReference type="NCBI Taxonomy" id="2030807"/>
    <lineage>
        <taxon>Bacteria</taxon>
        <taxon>Candidatus Aerophobota</taxon>
    </lineage>
</organism>
<accession>A0A7V5M024</accession>
<feature type="non-terminal residue" evidence="4">
    <location>
        <position position="143"/>
    </location>
</feature>
<dbReference type="InterPro" id="IPR050075">
    <property type="entry name" value="LeuD"/>
</dbReference>
<dbReference type="Proteomes" id="UP000886070">
    <property type="component" value="Unassembled WGS sequence"/>
</dbReference>